<evidence type="ECO:0008006" key="4">
    <source>
        <dbReference type="Google" id="ProtNLM"/>
    </source>
</evidence>
<evidence type="ECO:0000313" key="2">
    <source>
        <dbReference type="EMBL" id="GGN99410.1"/>
    </source>
</evidence>
<reference evidence="3" key="1">
    <citation type="journal article" date="2019" name="Int. J. Syst. Evol. Microbiol.">
        <title>The Global Catalogue of Microorganisms (GCM) 10K type strain sequencing project: providing services to taxonomists for standard genome sequencing and annotation.</title>
        <authorList>
            <consortium name="The Broad Institute Genomics Platform"/>
            <consortium name="The Broad Institute Genome Sequencing Center for Infectious Disease"/>
            <person name="Wu L."/>
            <person name="Ma J."/>
        </authorList>
    </citation>
    <scope>NUCLEOTIDE SEQUENCE [LARGE SCALE GENOMIC DNA]</scope>
    <source>
        <strain evidence="3">CGMCC 1.6964</strain>
    </source>
</reference>
<evidence type="ECO:0000313" key="3">
    <source>
        <dbReference type="Proteomes" id="UP000606653"/>
    </source>
</evidence>
<dbReference type="EMBL" id="BMLN01000004">
    <property type="protein sequence ID" value="GGN99410.1"/>
    <property type="molecule type" value="Genomic_DNA"/>
</dbReference>
<sequence>MKVCNRRVVKSILHNTQGSFTLESSLVMPIVMLCLIMILMLCLYLYQSAMLVQASAITSERAAYSWNNQHKEARTGGFEKGQNEDLYWRLTEDQLLSALFSGLGGAEASETVAVPGGGGASLGSKKMVKAAEELPAGMNGTMTSKRGLLHPIKTVLHTPLSLTPIQRIAGNEMGGAQYSTVVEPVEFIRNIELIRYYAGKFKADKAVPNEKKGGAAVAMTPENAGVQLSKKAKK</sequence>
<comment type="caution">
    <text evidence="2">The sequence shown here is derived from an EMBL/GenBank/DDBJ whole genome shotgun (WGS) entry which is preliminary data.</text>
</comment>
<accession>A0ABQ2L217</accession>
<gene>
    <name evidence="2" type="ORF">GCM10010969_19490</name>
</gene>
<dbReference type="Proteomes" id="UP000606653">
    <property type="component" value="Unassembled WGS sequence"/>
</dbReference>
<organism evidence="2 3">
    <name type="scientific">Saccharibacillus kuerlensis</name>
    <dbReference type="NCBI Taxonomy" id="459527"/>
    <lineage>
        <taxon>Bacteria</taxon>
        <taxon>Bacillati</taxon>
        <taxon>Bacillota</taxon>
        <taxon>Bacilli</taxon>
        <taxon>Bacillales</taxon>
        <taxon>Paenibacillaceae</taxon>
        <taxon>Saccharibacillus</taxon>
    </lineage>
</organism>
<name>A0ABQ2L217_9BACL</name>
<keyword evidence="1" id="KW-0812">Transmembrane</keyword>
<evidence type="ECO:0000256" key="1">
    <source>
        <dbReference type="SAM" id="Phobius"/>
    </source>
</evidence>
<proteinExistence type="predicted"/>
<keyword evidence="1" id="KW-0472">Membrane</keyword>
<keyword evidence="1" id="KW-1133">Transmembrane helix</keyword>
<protein>
    <recommendedName>
        <fullName evidence="4">Pilus assembly protein</fullName>
    </recommendedName>
</protein>
<feature type="transmembrane region" description="Helical" evidence="1">
    <location>
        <begin position="26"/>
        <end position="46"/>
    </location>
</feature>
<keyword evidence="3" id="KW-1185">Reference proteome</keyword>